<keyword evidence="3 6" id="KW-1133">Transmembrane helix</keyword>
<evidence type="ECO:0000256" key="2">
    <source>
        <dbReference type="ARBA" id="ARBA00022692"/>
    </source>
</evidence>
<dbReference type="EMBL" id="JBFXLS010000023">
    <property type="protein sequence ID" value="KAL2827747.1"/>
    <property type="molecule type" value="Genomic_DNA"/>
</dbReference>
<dbReference type="InterPro" id="IPR049326">
    <property type="entry name" value="Rhodopsin_dom_fungi"/>
</dbReference>
<comment type="similarity">
    <text evidence="5">Belongs to the SAT4 family.</text>
</comment>
<evidence type="ECO:0000256" key="6">
    <source>
        <dbReference type="SAM" id="Phobius"/>
    </source>
</evidence>
<gene>
    <name evidence="9" type="ORF">BDW59DRAFT_179019</name>
</gene>
<evidence type="ECO:0000259" key="8">
    <source>
        <dbReference type="Pfam" id="PF20684"/>
    </source>
</evidence>
<sequence length="648" mass="71222">MASMVVDPNWPAGTPPPGMVPNFDDPPSQETTIIVLLAVFVPLMLLTVATRVFVRTRIIKIWGVEDTLPLGLGRHMWDIRAIDLIDPSSNRKFSAGGITFPWTVCFAKISILFLYKRIFPLRREIIASWIGIVADTVLYGFCISIAIASIVKCGELENLNDPYCRFNSGPMLIIVSVINVVTDFYVLILPIPRLLHLQVGRRRRIGLLLTFASGLGACAASLARMITVSMHYHSTDVFWIQGRNAEFSIVEMNVAIIVACATSFPVFFAQIRSLGSSFYNSAASLLHITRAPVLITGGNGFIAYHIIAKLLAEDPNCTIHCIDINTTRNHHGSDAVTYHKGDLSCLADVERIMSLARPVTIFHTASPEFSDAPVTAYHEVIVNGTHHVLNTAAKIGTVKAIINTSTSGVINDNHTDLINASEEMPILRPPVQKRLYCLAKADAEEAIQSANRKQGFLTCSLRPCLAFGERDTNSMGKMVAVALAGRSKFQMGPGKNSYDFVYVGNLADAHLLAAHALVSALPNPPLAAAQRVEGEVFNITNGDPWLFWDFQREIAKQVGHPIEKKDIVVIPKWVGLAMGLVSEWVVWAVSGGSRAANMTREGIRFSTLERTLNGEKARRVLGYEPRVGMREGIERGASWFRENPDVIP</sequence>
<evidence type="ECO:0000256" key="4">
    <source>
        <dbReference type="ARBA" id="ARBA00023136"/>
    </source>
</evidence>
<accession>A0ABR4IJI9</accession>
<keyword evidence="4 6" id="KW-0472">Membrane</keyword>
<feature type="transmembrane region" description="Helical" evidence="6">
    <location>
        <begin position="33"/>
        <end position="54"/>
    </location>
</feature>
<feature type="transmembrane region" description="Helical" evidence="6">
    <location>
        <begin position="126"/>
        <end position="151"/>
    </location>
</feature>
<evidence type="ECO:0000256" key="1">
    <source>
        <dbReference type="ARBA" id="ARBA00004141"/>
    </source>
</evidence>
<feature type="domain" description="3-beta hydroxysteroid dehydrogenase/isomerase" evidence="7">
    <location>
        <begin position="294"/>
        <end position="564"/>
    </location>
</feature>
<feature type="domain" description="Rhodopsin" evidence="8">
    <location>
        <begin position="67"/>
        <end position="264"/>
    </location>
</feature>
<name>A0ABR4IJI9_9EURO</name>
<dbReference type="Pfam" id="PF01073">
    <property type="entry name" value="3Beta_HSD"/>
    <property type="match status" value="1"/>
</dbReference>
<proteinExistence type="inferred from homology"/>
<dbReference type="InterPro" id="IPR052337">
    <property type="entry name" value="SAT4-like"/>
</dbReference>
<evidence type="ECO:0000313" key="10">
    <source>
        <dbReference type="Proteomes" id="UP001610335"/>
    </source>
</evidence>
<keyword evidence="10" id="KW-1185">Reference proteome</keyword>
<dbReference type="Pfam" id="PF20684">
    <property type="entry name" value="Fung_rhodopsin"/>
    <property type="match status" value="1"/>
</dbReference>
<dbReference type="InterPro" id="IPR036291">
    <property type="entry name" value="NAD(P)-bd_dom_sf"/>
</dbReference>
<dbReference type="InterPro" id="IPR002225">
    <property type="entry name" value="3Beta_OHSteriod_DH/Estase"/>
</dbReference>
<dbReference type="PANTHER" id="PTHR33048">
    <property type="entry name" value="PTH11-LIKE INTEGRAL MEMBRANE PROTEIN (AFU_ORTHOLOGUE AFUA_5G11245)"/>
    <property type="match status" value="1"/>
</dbReference>
<dbReference type="SUPFAM" id="SSF51735">
    <property type="entry name" value="NAD(P)-binding Rossmann-fold domains"/>
    <property type="match status" value="1"/>
</dbReference>
<comment type="caution">
    <text evidence="9">The sequence shown here is derived from an EMBL/GenBank/DDBJ whole genome shotgun (WGS) entry which is preliminary data.</text>
</comment>
<dbReference type="Gene3D" id="3.40.50.720">
    <property type="entry name" value="NAD(P)-binding Rossmann-like Domain"/>
    <property type="match status" value="1"/>
</dbReference>
<reference evidence="9 10" key="1">
    <citation type="submission" date="2024-07" db="EMBL/GenBank/DDBJ databases">
        <title>Section-level genome sequencing and comparative genomics of Aspergillus sections Usti and Cavernicolus.</title>
        <authorList>
            <consortium name="Lawrence Berkeley National Laboratory"/>
            <person name="Nybo J.L."/>
            <person name="Vesth T.C."/>
            <person name="Theobald S."/>
            <person name="Frisvad J.C."/>
            <person name="Larsen T.O."/>
            <person name="Kjaerboelling I."/>
            <person name="Rothschild-Mancinelli K."/>
            <person name="Lyhne E.K."/>
            <person name="Kogle M.E."/>
            <person name="Barry K."/>
            <person name="Clum A."/>
            <person name="Na H."/>
            <person name="Ledsgaard L."/>
            <person name="Lin J."/>
            <person name="Lipzen A."/>
            <person name="Kuo A."/>
            <person name="Riley R."/>
            <person name="Mondo S."/>
            <person name="LaButti K."/>
            <person name="Haridas S."/>
            <person name="Pangalinan J."/>
            <person name="Salamov A.A."/>
            <person name="Simmons B.A."/>
            <person name="Magnuson J.K."/>
            <person name="Chen J."/>
            <person name="Drula E."/>
            <person name="Henrissat B."/>
            <person name="Wiebenga A."/>
            <person name="Lubbers R.J."/>
            <person name="Gomes A.C."/>
            <person name="Makela M.R."/>
            <person name="Stajich J."/>
            <person name="Grigoriev I.V."/>
            <person name="Mortensen U.H."/>
            <person name="De vries R.P."/>
            <person name="Baker S.E."/>
            <person name="Andersen M.R."/>
        </authorList>
    </citation>
    <scope>NUCLEOTIDE SEQUENCE [LARGE SCALE GENOMIC DNA]</scope>
    <source>
        <strain evidence="9 10">CBS 600.67</strain>
    </source>
</reference>
<dbReference type="PANTHER" id="PTHR33048:SF47">
    <property type="entry name" value="INTEGRAL MEMBRANE PROTEIN-RELATED"/>
    <property type="match status" value="1"/>
</dbReference>
<organism evidence="9 10">
    <name type="scientific">Aspergillus cavernicola</name>
    <dbReference type="NCBI Taxonomy" id="176166"/>
    <lineage>
        <taxon>Eukaryota</taxon>
        <taxon>Fungi</taxon>
        <taxon>Dikarya</taxon>
        <taxon>Ascomycota</taxon>
        <taxon>Pezizomycotina</taxon>
        <taxon>Eurotiomycetes</taxon>
        <taxon>Eurotiomycetidae</taxon>
        <taxon>Eurotiales</taxon>
        <taxon>Aspergillaceae</taxon>
        <taxon>Aspergillus</taxon>
        <taxon>Aspergillus subgen. Nidulantes</taxon>
    </lineage>
</organism>
<protein>
    <submittedName>
        <fullName evidence="9">NAD(P)-binding protein</fullName>
    </submittedName>
</protein>
<keyword evidence="2 6" id="KW-0812">Transmembrane</keyword>
<feature type="transmembrane region" description="Helical" evidence="6">
    <location>
        <begin position="171"/>
        <end position="195"/>
    </location>
</feature>
<evidence type="ECO:0000256" key="5">
    <source>
        <dbReference type="ARBA" id="ARBA00038359"/>
    </source>
</evidence>
<evidence type="ECO:0000256" key="3">
    <source>
        <dbReference type="ARBA" id="ARBA00022989"/>
    </source>
</evidence>
<comment type="subcellular location">
    <subcellularLocation>
        <location evidence="1">Membrane</location>
        <topology evidence="1">Multi-pass membrane protein</topology>
    </subcellularLocation>
</comment>
<evidence type="ECO:0000259" key="7">
    <source>
        <dbReference type="Pfam" id="PF01073"/>
    </source>
</evidence>
<feature type="transmembrane region" description="Helical" evidence="6">
    <location>
        <begin position="207"/>
        <end position="227"/>
    </location>
</feature>
<evidence type="ECO:0000313" key="9">
    <source>
        <dbReference type="EMBL" id="KAL2827747.1"/>
    </source>
</evidence>
<feature type="transmembrane region" description="Helical" evidence="6">
    <location>
        <begin position="247"/>
        <end position="269"/>
    </location>
</feature>
<dbReference type="Proteomes" id="UP001610335">
    <property type="component" value="Unassembled WGS sequence"/>
</dbReference>